<dbReference type="EMBL" id="LQWZ01000002">
    <property type="protein sequence ID" value="OAH59411.1"/>
    <property type="molecule type" value="Genomic_DNA"/>
</dbReference>
<evidence type="ECO:0000256" key="1">
    <source>
        <dbReference type="SAM" id="MobiDB-lite"/>
    </source>
</evidence>
<dbReference type="RefSeq" id="WP_018391797.1">
    <property type="nucleotide sequence ID" value="NZ_LQWZ01000002.1"/>
</dbReference>
<dbReference type="AlphaFoldDB" id="A0A177L3S6"/>
<feature type="region of interest" description="Disordered" evidence="1">
    <location>
        <begin position="30"/>
        <end position="68"/>
    </location>
</feature>
<proteinExistence type="predicted"/>
<evidence type="ECO:0008006" key="4">
    <source>
        <dbReference type="Google" id="ProtNLM"/>
    </source>
</evidence>
<accession>A0A177L3S6</accession>
<gene>
    <name evidence="2" type="ORF">AWH48_14825</name>
</gene>
<reference evidence="2 3" key="1">
    <citation type="submission" date="2016-01" db="EMBL/GenBank/DDBJ databases">
        <title>Investigation of taxonomic status of Bacillus aminovorans.</title>
        <authorList>
            <person name="Verma A."/>
            <person name="Pal Y."/>
            <person name="Krishnamurthi S."/>
        </authorList>
    </citation>
    <scope>NUCLEOTIDE SEQUENCE [LARGE SCALE GENOMIC DNA]</scope>
    <source>
        <strain evidence="2 3">DSM 4337</strain>
    </source>
</reference>
<comment type="caution">
    <text evidence="2">The sequence shown here is derived from an EMBL/GenBank/DDBJ whole genome shotgun (WGS) entry which is preliminary data.</text>
</comment>
<evidence type="ECO:0000313" key="2">
    <source>
        <dbReference type="EMBL" id="OAH59411.1"/>
    </source>
</evidence>
<organism evidence="2 3">
    <name type="scientific">Domibacillus aminovorans</name>
    <dbReference type="NCBI Taxonomy" id="29332"/>
    <lineage>
        <taxon>Bacteria</taxon>
        <taxon>Bacillati</taxon>
        <taxon>Bacillota</taxon>
        <taxon>Bacilli</taxon>
        <taxon>Bacillales</taxon>
        <taxon>Bacillaceae</taxon>
        <taxon>Domibacillus</taxon>
    </lineage>
</organism>
<feature type="compositionally biased region" description="Low complexity" evidence="1">
    <location>
        <begin position="33"/>
        <end position="48"/>
    </location>
</feature>
<protein>
    <recommendedName>
        <fullName evidence="4">Spore coat protein CotO</fullName>
    </recommendedName>
</protein>
<name>A0A177L3S6_9BACI</name>
<sequence length="138" mass="15618">MKKEQGPLLYIGQPTLKHVQPVMQEIVKAGEVPETPEITETPEIPIKPVTKETKPVTKETPSGSGRLLPFKEMNVEEKVIYLAQRRIPVPCQFEWKNGSVRGIIERFDGDNVWVLEEEGKETVRVPIAEIVYIRIAGT</sequence>
<evidence type="ECO:0000313" key="3">
    <source>
        <dbReference type="Proteomes" id="UP000077271"/>
    </source>
</evidence>
<dbReference type="Proteomes" id="UP000077271">
    <property type="component" value="Unassembled WGS sequence"/>
</dbReference>
<dbReference type="OrthoDB" id="2968468at2"/>